<protein>
    <recommendedName>
        <fullName evidence="15">DNA polymerase II small subunit</fullName>
        <shortName evidence="15">Pol II</shortName>
        <ecNumber evidence="15">2.7.7.7</ecNumber>
    </recommendedName>
    <alternativeName>
        <fullName evidence="15">Exodeoxyribonuclease small subunit</fullName>
        <ecNumber evidence="15">3.1.11.1</ecNumber>
    </alternativeName>
</protein>
<proteinExistence type="inferred from homology"/>
<evidence type="ECO:0000256" key="13">
    <source>
        <dbReference type="ARBA" id="ARBA00024817"/>
    </source>
</evidence>
<evidence type="ECO:0000256" key="9">
    <source>
        <dbReference type="ARBA" id="ARBA00022839"/>
    </source>
</evidence>
<dbReference type="InterPro" id="IPR011149">
    <property type="entry name" value="Pol2_small_arc"/>
</dbReference>
<dbReference type="EC" id="3.1.11.1" evidence="15"/>
<dbReference type="GO" id="GO:0003887">
    <property type="term" value="F:DNA-directed DNA polymerase activity"/>
    <property type="evidence" value="ECO:0007669"/>
    <property type="project" value="UniProtKB-UniRule"/>
</dbReference>
<name>A0A2V2NCV5_9EURY</name>
<dbReference type="PANTHER" id="PTHR10416:SF0">
    <property type="entry name" value="DNA POLYMERASE DELTA SUBUNIT 2"/>
    <property type="match status" value="1"/>
</dbReference>
<keyword evidence="10 15" id="KW-0239">DNA-directed DNA polymerase</keyword>
<comment type="function">
    <text evidence="13 15">Possesses two activities: a DNA synthesis (polymerase) and an exonucleolytic activity that degrades single-stranded DNA in the 3' to 5' direction. Has a template-primer preference which is characteristic of a replicative DNA polymerase.</text>
</comment>
<dbReference type="InterPro" id="IPR007185">
    <property type="entry name" value="DNA_pol_a/d/e_bsu"/>
</dbReference>
<dbReference type="OrthoDB" id="372039at2157"/>
<evidence type="ECO:0000256" key="12">
    <source>
        <dbReference type="ARBA" id="ARBA00023268"/>
    </source>
</evidence>
<evidence type="ECO:0000256" key="14">
    <source>
        <dbReference type="ARBA" id="ARBA00049244"/>
    </source>
</evidence>
<keyword evidence="7 15" id="KW-0540">Nuclease</keyword>
<keyword evidence="4 15" id="KW-0808">Transferase</keyword>
<dbReference type="GO" id="GO:0006271">
    <property type="term" value="P:DNA strand elongation involved in DNA replication"/>
    <property type="evidence" value="ECO:0007669"/>
    <property type="project" value="TreeGrafter"/>
</dbReference>
<dbReference type="Proteomes" id="UP000245934">
    <property type="component" value="Unassembled WGS sequence"/>
</dbReference>
<evidence type="ECO:0000256" key="2">
    <source>
        <dbReference type="ARBA" id="ARBA00006035"/>
    </source>
</evidence>
<dbReference type="InterPro" id="IPR012340">
    <property type="entry name" value="NA-bd_OB-fold"/>
</dbReference>
<keyword evidence="5 15" id="KW-0548">Nucleotidyltransferase</keyword>
<keyword evidence="6 15" id="KW-0235">DNA replication</keyword>
<evidence type="ECO:0000256" key="1">
    <source>
        <dbReference type="ARBA" id="ARBA00000563"/>
    </source>
</evidence>
<dbReference type="NCBIfam" id="NF003118">
    <property type="entry name" value="PRK04036.1-3"/>
    <property type="match status" value="1"/>
</dbReference>
<evidence type="ECO:0000259" key="16">
    <source>
        <dbReference type="Pfam" id="PF01336"/>
    </source>
</evidence>
<evidence type="ECO:0000256" key="5">
    <source>
        <dbReference type="ARBA" id="ARBA00022695"/>
    </source>
</evidence>
<comment type="subunit">
    <text evidence="3 15">Heterodimer of a large subunit and a small subunit.</text>
</comment>
<keyword evidence="19" id="KW-1185">Reference proteome</keyword>
<evidence type="ECO:0000256" key="3">
    <source>
        <dbReference type="ARBA" id="ARBA00011315"/>
    </source>
</evidence>
<dbReference type="GO" id="GO:0042575">
    <property type="term" value="C:DNA polymerase complex"/>
    <property type="evidence" value="ECO:0007669"/>
    <property type="project" value="TreeGrafter"/>
</dbReference>
<dbReference type="AlphaFoldDB" id="A0A2V2NCV5"/>
<dbReference type="Pfam" id="PF04042">
    <property type="entry name" value="DNA_pol_E_B"/>
    <property type="match status" value="1"/>
</dbReference>
<dbReference type="GO" id="GO:0006308">
    <property type="term" value="P:DNA catabolic process"/>
    <property type="evidence" value="ECO:0007669"/>
    <property type="project" value="UniProtKB-UniRule"/>
</dbReference>
<dbReference type="InterPro" id="IPR004365">
    <property type="entry name" value="NA-bd_OB_tRNA"/>
</dbReference>
<evidence type="ECO:0000313" key="18">
    <source>
        <dbReference type="EMBL" id="PWR73431.1"/>
    </source>
</evidence>
<feature type="domain" description="DNA polymerase alpha/delta/epsilon subunit B" evidence="17">
    <location>
        <begin position="245"/>
        <end position="409"/>
    </location>
</feature>
<dbReference type="Gene3D" id="2.40.50.140">
    <property type="entry name" value="Nucleic acid-binding proteins"/>
    <property type="match status" value="1"/>
</dbReference>
<evidence type="ECO:0000256" key="10">
    <source>
        <dbReference type="ARBA" id="ARBA00022932"/>
    </source>
</evidence>
<evidence type="ECO:0000313" key="19">
    <source>
        <dbReference type="Proteomes" id="UP000245934"/>
    </source>
</evidence>
<keyword evidence="9 15" id="KW-0269">Exonuclease</keyword>
<dbReference type="SUPFAM" id="SSF56300">
    <property type="entry name" value="Metallo-dependent phosphatases"/>
    <property type="match status" value="1"/>
</dbReference>
<evidence type="ECO:0000256" key="7">
    <source>
        <dbReference type="ARBA" id="ARBA00022722"/>
    </source>
</evidence>
<comment type="similarity">
    <text evidence="2 15">Belongs to the DNA polymerase delta/II small subunit family.</text>
</comment>
<dbReference type="EC" id="2.7.7.7" evidence="15"/>
<dbReference type="GO" id="GO:0008310">
    <property type="term" value="F:single-stranded DNA 3'-5' DNA exonuclease activity"/>
    <property type="evidence" value="ECO:0007669"/>
    <property type="project" value="UniProtKB-EC"/>
</dbReference>
<dbReference type="EMBL" id="QGMZ01000018">
    <property type="protein sequence ID" value="PWR73431.1"/>
    <property type="molecule type" value="Genomic_DNA"/>
</dbReference>
<evidence type="ECO:0000256" key="8">
    <source>
        <dbReference type="ARBA" id="ARBA00022801"/>
    </source>
</evidence>
<dbReference type="InterPro" id="IPR029052">
    <property type="entry name" value="Metallo-depent_PP-like"/>
</dbReference>
<evidence type="ECO:0000256" key="6">
    <source>
        <dbReference type="ARBA" id="ARBA00022705"/>
    </source>
</evidence>
<dbReference type="GeneID" id="97608869"/>
<dbReference type="RefSeq" id="WP_109940842.1">
    <property type="nucleotide sequence ID" value="NZ_CP176366.1"/>
</dbReference>
<dbReference type="Pfam" id="PF01336">
    <property type="entry name" value="tRNA_anti-codon"/>
    <property type="match status" value="1"/>
</dbReference>
<evidence type="ECO:0000256" key="11">
    <source>
        <dbReference type="ARBA" id="ARBA00023125"/>
    </source>
</evidence>
<dbReference type="PANTHER" id="PTHR10416">
    <property type="entry name" value="DNA POLYMERASE DELTA SUBUNIT 2"/>
    <property type="match status" value="1"/>
</dbReference>
<dbReference type="PIRSF" id="PIRSF000803">
    <property type="entry name" value="Arc_Pol2_small"/>
    <property type="match status" value="1"/>
</dbReference>
<evidence type="ECO:0000259" key="17">
    <source>
        <dbReference type="Pfam" id="PF04042"/>
    </source>
</evidence>
<comment type="catalytic activity">
    <reaction evidence="14 15">
        <text>DNA(n) + a 2'-deoxyribonucleoside 5'-triphosphate = DNA(n+1) + diphosphate</text>
        <dbReference type="Rhea" id="RHEA:22508"/>
        <dbReference type="Rhea" id="RHEA-COMP:17339"/>
        <dbReference type="Rhea" id="RHEA-COMP:17340"/>
        <dbReference type="ChEBI" id="CHEBI:33019"/>
        <dbReference type="ChEBI" id="CHEBI:61560"/>
        <dbReference type="ChEBI" id="CHEBI:173112"/>
        <dbReference type="EC" id="2.7.7.7"/>
    </reaction>
</comment>
<reference evidence="18 19" key="1">
    <citation type="submission" date="2018-05" db="EMBL/GenBank/DDBJ databases">
        <title>Draft genome of Methanospirillum stamsii Pt1.</title>
        <authorList>
            <person name="Dueholm M.S."/>
            <person name="Nielsen P.H."/>
            <person name="Bakmann L.F."/>
            <person name="Otzen D.E."/>
        </authorList>
    </citation>
    <scope>NUCLEOTIDE SEQUENCE [LARGE SCALE GENOMIC DNA]</scope>
    <source>
        <strain evidence="18 19">Pt1</strain>
    </source>
</reference>
<dbReference type="CDD" id="cd04490">
    <property type="entry name" value="PolII_SU_OBF"/>
    <property type="match status" value="1"/>
</dbReference>
<dbReference type="GO" id="GO:0003677">
    <property type="term" value="F:DNA binding"/>
    <property type="evidence" value="ECO:0007669"/>
    <property type="project" value="UniProtKB-UniRule"/>
</dbReference>
<sequence length="474" mass="53536">MLDSTLIVERFLDTKLQVHPDVVRYIREKKDERLIDQIISAVPDDCVVVSLKHIPGVYPSRDGIRFCSDPEIDIISGRMGTSRPVGKVEDYISYFHDRYTHLSGMVKGRCNPVPIEALKRNNRYRQEEFAVCGMVMDVRSTTKGHRMVEIEDPTGSVSALFNKDRPDFTEAERIVPDEVIGIRGTLSQEGNLIFADQIFRPDIPFSYAPYTSDRPGAAILISDIHIGSDTFLEDAWNRFGDWLCDSEVSYLLVAGDLVDGIGIYPDQDKELVITNIYEQYDVLGKMFADLPSHIKIILSPGNHDVVRGAEPQPVIPEKFRTHYPDNCIFVENPALINLQGVRIMMYHGRSFDDLIGLMPGASYEKAYDIIPEMLKRRHLAPCYGKRTPIAADETDRLIIDPIPEVVHTGHVHIYGISRYRNVLGINSGTWQSQTAFQKQMNIQPTPAVAIALDLMTLQPTVYDFLNDSPDPLTL</sequence>
<keyword evidence="12 15" id="KW-0511">Multifunctional enzyme</keyword>
<comment type="caution">
    <text evidence="18">The sequence shown here is derived from an EMBL/GenBank/DDBJ whole genome shotgun (WGS) entry which is preliminary data.</text>
</comment>
<gene>
    <name evidence="15" type="primary">polB</name>
    <name evidence="18" type="ORF">DLD82_09260</name>
</gene>
<dbReference type="Gene3D" id="3.60.21.50">
    <property type="match status" value="1"/>
</dbReference>
<dbReference type="InterPro" id="IPR024826">
    <property type="entry name" value="DNA_pol_delta/II_ssu"/>
</dbReference>
<keyword evidence="11 15" id="KW-0238">DNA-binding</keyword>
<evidence type="ECO:0000256" key="4">
    <source>
        <dbReference type="ARBA" id="ARBA00022679"/>
    </source>
</evidence>
<accession>A0A2V2NCV5</accession>
<dbReference type="HAMAP" id="MF_00325">
    <property type="entry name" value="DNApol_II_A_arch"/>
    <property type="match status" value="1"/>
</dbReference>
<evidence type="ECO:0000256" key="15">
    <source>
        <dbReference type="HAMAP-Rule" id="MF_00325"/>
    </source>
</evidence>
<comment type="catalytic activity">
    <reaction evidence="1 15">
        <text>Exonucleolytic cleavage in the 3'- to 5'-direction to yield nucleoside 5'-phosphates.</text>
        <dbReference type="EC" id="3.1.11.1"/>
    </reaction>
</comment>
<organism evidence="18 19">
    <name type="scientific">Methanospirillum stamsii</name>
    <dbReference type="NCBI Taxonomy" id="1277351"/>
    <lineage>
        <taxon>Archaea</taxon>
        <taxon>Methanobacteriati</taxon>
        <taxon>Methanobacteriota</taxon>
        <taxon>Stenosarchaea group</taxon>
        <taxon>Methanomicrobia</taxon>
        <taxon>Methanomicrobiales</taxon>
        <taxon>Methanospirillaceae</taxon>
        <taxon>Methanospirillum</taxon>
    </lineage>
</organism>
<keyword evidence="8 15" id="KW-0378">Hydrolase</keyword>
<feature type="domain" description="OB" evidence="16">
    <location>
        <begin position="131"/>
        <end position="188"/>
    </location>
</feature>